<dbReference type="EMBL" id="HBUF01089073">
    <property type="protein sequence ID" value="CAG6635170.1"/>
    <property type="molecule type" value="Transcribed_RNA"/>
</dbReference>
<keyword evidence="1" id="KW-0472">Membrane</keyword>
<dbReference type="AlphaFoldDB" id="A0A8D8QNA9"/>
<dbReference type="EMBL" id="HBUF01089074">
    <property type="protein sequence ID" value="CAG6635175.1"/>
    <property type="molecule type" value="Transcribed_RNA"/>
</dbReference>
<keyword evidence="1" id="KW-0812">Transmembrane</keyword>
<evidence type="ECO:0000256" key="1">
    <source>
        <dbReference type="SAM" id="Phobius"/>
    </source>
</evidence>
<sequence length="142" mass="16576">MVTEWSKAHVSQNRSATVRSREFESQPRKQSFKILSTLNYPLTQVIPDCGVAILHFTVVLPVYFVYVCMRFNKQTLPPWYEYGNFVLTPRRHYLCGQEFRDCSVNTLDSWSITEVYRRRAWMVHGRVTARPGGTPVMLALSR</sequence>
<proteinExistence type="predicted"/>
<dbReference type="EMBL" id="HBUF01089070">
    <property type="protein sequence ID" value="CAG6635156.1"/>
    <property type="molecule type" value="Transcribed_RNA"/>
</dbReference>
<dbReference type="EMBL" id="HBUF01089076">
    <property type="protein sequence ID" value="CAG6635184.1"/>
    <property type="molecule type" value="Transcribed_RNA"/>
</dbReference>
<evidence type="ECO:0000313" key="2">
    <source>
        <dbReference type="EMBL" id="CAG6635184.1"/>
    </source>
</evidence>
<accession>A0A8D8QNA9</accession>
<feature type="transmembrane region" description="Helical" evidence="1">
    <location>
        <begin position="45"/>
        <end position="66"/>
    </location>
</feature>
<reference evidence="2" key="1">
    <citation type="submission" date="2021-05" db="EMBL/GenBank/DDBJ databases">
        <authorList>
            <person name="Alioto T."/>
            <person name="Alioto T."/>
            <person name="Gomez Garrido J."/>
        </authorList>
    </citation>
    <scope>NUCLEOTIDE SEQUENCE</scope>
</reference>
<keyword evidence="1" id="KW-1133">Transmembrane helix</keyword>
<organism evidence="2">
    <name type="scientific">Cacopsylla melanoneura</name>
    <dbReference type="NCBI Taxonomy" id="428564"/>
    <lineage>
        <taxon>Eukaryota</taxon>
        <taxon>Metazoa</taxon>
        <taxon>Ecdysozoa</taxon>
        <taxon>Arthropoda</taxon>
        <taxon>Hexapoda</taxon>
        <taxon>Insecta</taxon>
        <taxon>Pterygota</taxon>
        <taxon>Neoptera</taxon>
        <taxon>Paraneoptera</taxon>
        <taxon>Hemiptera</taxon>
        <taxon>Sternorrhyncha</taxon>
        <taxon>Psylloidea</taxon>
        <taxon>Psyllidae</taxon>
        <taxon>Psyllinae</taxon>
        <taxon>Cacopsylla</taxon>
    </lineage>
</organism>
<name>A0A8D8QNA9_9HEMI</name>
<protein>
    <submittedName>
        <fullName evidence="2">Uncharacterized protein</fullName>
    </submittedName>
</protein>